<evidence type="ECO:0000313" key="1">
    <source>
        <dbReference type="EMBL" id="KAJ3607808.1"/>
    </source>
</evidence>
<evidence type="ECO:0000313" key="2">
    <source>
        <dbReference type="Proteomes" id="UP001148018"/>
    </source>
</evidence>
<protein>
    <submittedName>
        <fullName evidence="1">Uncharacterized protein</fullName>
    </submittedName>
</protein>
<sequence>MDSIPSIYELLSTTTGPCTMSHGGGLNPQHICSESTPCQQLNSPLPPVSCKAASTAVKQRLLPRSSVYCREAASTAVKQRLLPRGSVYCREAASTAARQRLLPRSSVYCREAASTAAKQRLLPRGSVYCREAASTAASRRRPKLPAAL</sequence>
<dbReference type="AlphaFoldDB" id="A0A9Q0EK93"/>
<keyword evidence="2" id="KW-1185">Reference proteome</keyword>
<reference evidence="1" key="1">
    <citation type="submission" date="2022-07" db="EMBL/GenBank/DDBJ databases">
        <title>Chromosome-level genome of Muraenolepis orangiensis.</title>
        <authorList>
            <person name="Kim J."/>
        </authorList>
    </citation>
    <scope>NUCLEOTIDE SEQUENCE</scope>
    <source>
        <strain evidence="1">KU_S4_2022</strain>
        <tissue evidence="1">Muscle</tissue>
    </source>
</reference>
<proteinExistence type="predicted"/>
<gene>
    <name evidence="1" type="ORF">NHX12_024859</name>
</gene>
<dbReference type="EMBL" id="JANIIK010000040">
    <property type="protein sequence ID" value="KAJ3607808.1"/>
    <property type="molecule type" value="Genomic_DNA"/>
</dbReference>
<accession>A0A9Q0EK93</accession>
<organism evidence="1 2">
    <name type="scientific">Muraenolepis orangiensis</name>
    <name type="common">Patagonian moray cod</name>
    <dbReference type="NCBI Taxonomy" id="630683"/>
    <lineage>
        <taxon>Eukaryota</taxon>
        <taxon>Metazoa</taxon>
        <taxon>Chordata</taxon>
        <taxon>Craniata</taxon>
        <taxon>Vertebrata</taxon>
        <taxon>Euteleostomi</taxon>
        <taxon>Actinopterygii</taxon>
        <taxon>Neopterygii</taxon>
        <taxon>Teleostei</taxon>
        <taxon>Neoteleostei</taxon>
        <taxon>Acanthomorphata</taxon>
        <taxon>Zeiogadaria</taxon>
        <taxon>Gadariae</taxon>
        <taxon>Gadiformes</taxon>
        <taxon>Muraenolepidoidei</taxon>
        <taxon>Muraenolepididae</taxon>
        <taxon>Muraenolepis</taxon>
    </lineage>
</organism>
<comment type="caution">
    <text evidence="1">The sequence shown here is derived from an EMBL/GenBank/DDBJ whole genome shotgun (WGS) entry which is preliminary data.</text>
</comment>
<dbReference type="Proteomes" id="UP001148018">
    <property type="component" value="Unassembled WGS sequence"/>
</dbReference>
<name>A0A9Q0EK93_9TELE</name>